<name>A0A218ZCH5_9HELO</name>
<dbReference type="Proteomes" id="UP000242519">
    <property type="component" value="Unassembled WGS sequence"/>
</dbReference>
<gene>
    <name evidence="1" type="ORF">B2J93_7655</name>
</gene>
<evidence type="ECO:0000313" key="1">
    <source>
        <dbReference type="EMBL" id="OWP05454.1"/>
    </source>
</evidence>
<protein>
    <submittedName>
        <fullName evidence="1">Chaperone protein dnaK</fullName>
    </submittedName>
</protein>
<comment type="caution">
    <text evidence="1">The sequence shown here is derived from an EMBL/GenBank/DDBJ whole genome shotgun (WGS) entry which is preliminary data.</text>
</comment>
<accession>A0A218ZCH5</accession>
<proteinExistence type="predicted"/>
<sequence>MARDGQPQVYFRIPREFKGLPSRPADELIIEVTFEVDAVNFLTVITEVLAAKKTNTEIQIPFAVTLQWPESELVESKGVAEK</sequence>
<dbReference type="AlphaFoldDB" id="A0A218ZCH5"/>
<evidence type="ECO:0000313" key="2">
    <source>
        <dbReference type="Proteomes" id="UP000242519"/>
    </source>
</evidence>
<organism evidence="1 2">
    <name type="scientific">Diplocarpon coronariae</name>
    <dbReference type="NCBI Taxonomy" id="2795749"/>
    <lineage>
        <taxon>Eukaryota</taxon>
        <taxon>Fungi</taxon>
        <taxon>Dikarya</taxon>
        <taxon>Ascomycota</taxon>
        <taxon>Pezizomycotina</taxon>
        <taxon>Leotiomycetes</taxon>
        <taxon>Helotiales</taxon>
        <taxon>Drepanopezizaceae</taxon>
        <taxon>Diplocarpon</taxon>
    </lineage>
</organism>
<dbReference type="SUPFAM" id="SSF100920">
    <property type="entry name" value="Heat shock protein 70kD (HSP70), peptide-binding domain"/>
    <property type="match status" value="1"/>
</dbReference>
<dbReference type="InParanoid" id="A0A218ZCH5"/>
<reference evidence="1 2" key="1">
    <citation type="submission" date="2017-04" db="EMBL/GenBank/DDBJ databases">
        <title>Draft genome sequence of Marssonina coronaria NL1: causal agent of apple blotch.</title>
        <authorList>
            <person name="Cheng Q."/>
        </authorList>
    </citation>
    <scope>NUCLEOTIDE SEQUENCE [LARGE SCALE GENOMIC DNA]</scope>
    <source>
        <strain evidence="1 2">NL1</strain>
    </source>
</reference>
<dbReference type="InterPro" id="IPR029047">
    <property type="entry name" value="HSP70_peptide-bd_sf"/>
</dbReference>
<dbReference type="EMBL" id="MZNU01000074">
    <property type="protein sequence ID" value="OWP05454.1"/>
    <property type="molecule type" value="Genomic_DNA"/>
</dbReference>
<keyword evidence="2" id="KW-1185">Reference proteome</keyword>